<dbReference type="SMR" id="A0A2P6SMY1"/>
<dbReference type="GO" id="GO:0008289">
    <property type="term" value="F:lipid binding"/>
    <property type="evidence" value="ECO:0007669"/>
    <property type="project" value="InterPro"/>
</dbReference>
<dbReference type="Pfam" id="PF00046">
    <property type="entry name" value="Homeodomain"/>
    <property type="match status" value="1"/>
</dbReference>
<name>A0A2P6SMY1_ROSCH</name>
<keyword evidence="3" id="KW-0805">Transcription regulation</keyword>
<dbReference type="OMA" id="WIEHLEY"/>
<dbReference type="SUPFAM" id="SSF46689">
    <property type="entry name" value="Homeodomain-like"/>
    <property type="match status" value="1"/>
</dbReference>
<dbReference type="GO" id="GO:0003677">
    <property type="term" value="F:DNA binding"/>
    <property type="evidence" value="ECO:0007669"/>
    <property type="project" value="UniProtKB-UniRule"/>
</dbReference>
<reference evidence="14 15" key="1">
    <citation type="journal article" date="2018" name="Nat. Genet.">
        <title>The Rosa genome provides new insights in the design of modern roses.</title>
        <authorList>
            <person name="Bendahmane M."/>
        </authorList>
    </citation>
    <scope>NUCLEOTIDE SEQUENCE [LARGE SCALE GENOMIC DNA]</scope>
    <source>
        <strain evidence="15">cv. Old Blush</strain>
    </source>
</reference>
<feature type="region of interest" description="Disordered" evidence="11">
    <location>
        <begin position="81"/>
        <end position="121"/>
    </location>
</feature>
<feature type="DNA-binding region" description="Homeobox" evidence="9">
    <location>
        <begin position="111"/>
        <end position="170"/>
    </location>
</feature>
<comment type="subcellular location">
    <subcellularLocation>
        <location evidence="1 9 10">Nucleus</location>
    </subcellularLocation>
</comment>
<dbReference type="SMART" id="SM00389">
    <property type="entry name" value="HOX"/>
    <property type="match status" value="1"/>
</dbReference>
<comment type="similarity">
    <text evidence="2">Belongs to the HD-ZIP homeobox family. Class IV subfamily.</text>
</comment>
<dbReference type="CDD" id="cd08875">
    <property type="entry name" value="START_ArGLABRA2_like"/>
    <property type="match status" value="1"/>
</dbReference>
<keyword evidence="7" id="KW-0804">Transcription</keyword>
<keyword evidence="4" id="KW-0175">Coiled coil</keyword>
<dbReference type="InterPro" id="IPR009057">
    <property type="entry name" value="Homeodomain-like_sf"/>
</dbReference>
<keyword evidence="5 9" id="KW-0238">DNA-binding</keyword>
<evidence type="ECO:0000256" key="3">
    <source>
        <dbReference type="ARBA" id="ARBA00023015"/>
    </source>
</evidence>
<dbReference type="SUPFAM" id="SSF55961">
    <property type="entry name" value="Bet v1-like"/>
    <property type="match status" value="2"/>
</dbReference>
<dbReference type="GO" id="GO:0000981">
    <property type="term" value="F:DNA-binding transcription factor activity, RNA polymerase II-specific"/>
    <property type="evidence" value="ECO:0007669"/>
    <property type="project" value="InterPro"/>
</dbReference>
<dbReference type="AlphaFoldDB" id="A0A2P6SMY1"/>
<dbReference type="PROSITE" id="PS50071">
    <property type="entry name" value="HOMEOBOX_2"/>
    <property type="match status" value="1"/>
</dbReference>
<sequence>MNFGGLISNSGGVGGSRVVAEIDPHSSGGAIAQPHFIPNSMQTSSALSLSIVQKNMDGHNELDLIAESFDPGIIGRLREEEFDQSRSGSDHFDGASGDDQDPVDEDDRPRRKKKYHRHTPSQIQELESFFKECPHPDEKQRLDLSRRLGLETKQVKFWFQNRRTQMKTQLERHENIILRQENDKLRAENGVMKEAMSNPICHNCGGPAIPGQISFDEHQLRIENARLNDELSRICTLAQKFLGRPISNLAAPRSLPSSTAGLDLAMGINGMGCLNAGASNQLSMGFELGDGVGSSSPVMPLMKPVMGMPNDLQHMTDRHVYLELAGEAMDELVRMVQADTPLWMKSSDGGSETLNVELYRTFSCISTRQSGLVTDASRDSCMVIINSLALVETMMDANRWTDMFPTLVARASTIGMISSGPNGTRNGTIQMMHAELQMLSPLVPVRPLKFLRFSKQHAEGVWAVVDVSIDIQQDASSVNCRRLPSGFIVQDMPNGYSKVTWIEHLEYNESGVHQLLQPLLRSGIGFGAQRWLATLQRECESLTFLMSSTNPNEVPRGLSMNSKKSMLRLAQRMMQSFCSGVCGSSVRQWDKLCIDNVSDNVRVMVRQSLEVGEPSGFVLSAATSVWMPVSRSRLFDFLRDWQLRGQWDILVSCRPLQAMVQVDKDHGGGNSVSLFNAKGLDANNNNNMLMFQETRTDASGSIVVYAPITSTSSDIMRDVVYEGGDSTYVELLPSGFAILPCVTSDHVKGEGNGSDDGGCLLTVGFQIVCDGGQPTSKLTMHSVKTVIDLISSTIQKIKSALQINDGP</sequence>
<evidence type="ECO:0000256" key="9">
    <source>
        <dbReference type="PROSITE-ProRule" id="PRU00108"/>
    </source>
</evidence>
<proteinExistence type="inferred from homology"/>
<dbReference type="PROSITE" id="PS50848">
    <property type="entry name" value="START"/>
    <property type="match status" value="1"/>
</dbReference>
<feature type="domain" description="START" evidence="13">
    <location>
        <begin position="314"/>
        <end position="544"/>
    </location>
</feature>
<dbReference type="CDD" id="cd00086">
    <property type="entry name" value="homeodomain"/>
    <property type="match status" value="1"/>
</dbReference>
<evidence type="ECO:0000256" key="10">
    <source>
        <dbReference type="RuleBase" id="RU000682"/>
    </source>
</evidence>
<evidence type="ECO:0000256" key="8">
    <source>
        <dbReference type="ARBA" id="ARBA00023242"/>
    </source>
</evidence>
<dbReference type="Pfam" id="PF25797">
    <property type="entry name" value="PDF2_C"/>
    <property type="match status" value="1"/>
</dbReference>
<gene>
    <name evidence="14" type="ORF">RchiOBHm_Chr1g0376881</name>
</gene>
<dbReference type="InterPro" id="IPR001356">
    <property type="entry name" value="HD"/>
</dbReference>
<dbReference type="SMART" id="SM00234">
    <property type="entry name" value="START"/>
    <property type="match status" value="1"/>
</dbReference>
<dbReference type="PROSITE" id="PS00027">
    <property type="entry name" value="HOMEOBOX_1"/>
    <property type="match status" value="1"/>
</dbReference>
<dbReference type="InterPro" id="IPR042160">
    <property type="entry name" value="HD-Zip_IV"/>
</dbReference>
<feature type="domain" description="Homeobox" evidence="12">
    <location>
        <begin position="109"/>
        <end position="169"/>
    </location>
</feature>
<dbReference type="Pfam" id="PF01852">
    <property type="entry name" value="START"/>
    <property type="match status" value="1"/>
</dbReference>
<dbReference type="Gramene" id="PRQ60048">
    <property type="protein sequence ID" value="PRQ60048"/>
    <property type="gene ID" value="RchiOBHm_Chr1g0376881"/>
</dbReference>
<dbReference type="STRING" id="74649.A0A2P6SMY1"/>
<keyword evidence="15" id="KW-1185">Reference proteome</keyword>
<accession>A0A2P6SMY1</accession>
<dbReference type="FunFam" id="1.10.10.60:FF:000229">
    <property type="entry name" value="Homeobox-leucine zipper protein HDG1"/>
    <property type="match status" value="1"/>
</dbReference>
<dbReference type="InterPro" id="IPR017970">
    <property type="entry name" value="Homeobox_CS"/>
</dbReference>
<evidence type="ECO:0000256" key="4">
    <source>
        <dbReference type="ARBA" id="ARBA00023054"/>
    </source>
</evidence>
<organism evidence="14 15">
    <name type="scientific">Rosa chinensis</name>
    <name type="common">China rose</name>
    <dbReference type="NCBI Taxonomy" id="74649"/>
    <lineage>
        <taxon>Eukaryota</taxon>
        <taxon>Viridiplantae</taxon>
        <taxon>Streptophyta</taxon>
        <taxon>Embryophyta</taxon>
        <taxon>Tracheophyta</taxon>
        <taxon>Spermatophyta</taxon>
        <taxon>Magnoliopsida</taxon>
        <taxon>eudicotyledons</taxon>
        <taxon>Gunneridae</taxon>
        <taxon>Pentapetalae</taxon>
        <taxon>rosids</taxon>
        <taxon>fabids</taxon>
        <taxon>Rosales</taxon>
        <taxon>Rosaceae</taxon>
        <taxon>Rosoideae</taxon>
        <taxon>Rosoideae incertae sedis</taxon>
        <taxon>Rosa</taxon>
    </lineage>
</organism>
<evidence type="ECO:0000313" key="15">
    <source>
        <dbReference type="Proteomes" id="UP000238479"/>
    </source>
</evidence>
<evidence type="ECO:0000259" key="12">
    <source>
        <dbReference type="PROSITE" id="PS50071"/>
    </source>
</evidence>
<dbReference type="EMBL" id="PDCK01000039">
    <property type="protein sequence ID" value="PRQ60048.1"/>
    <property type="molecule type" value="Genomic_DNA"/>
</dbReference>
<dbReference type="InterPro" id="IPR057993">
    <property type="entry name" value="HD-Zip_IV_C"/>
</dbReference>
<dbReference type="PANTHER" id="PTHR45654">
    <property type="entry name" value="HOMEOBOX-LEUCINE ZIPPER PROTEIN MERISTEM L1"/>
    <property type="match status" value="1"/>
</dbReference>
<evidence type="ECO:0000256" key="6">
    <source>
        <dbReference type="ARBA" id="ARBA00023155"/>
    </source>
</evidence>
<dbReference type="Gene3D" id="1.10.10.60">
    <property type="entry name" value="Homeodomain-like"/>
    <property type="match status" value="1"/>
</dbReference>
<dbReference type="Proteomes" id="UP000238479">
    <property type="component" value="Chromosome 1"/>
</dbReference>
<evidence type="ECO:0000313" key="14">
    <source>
        <dbReference type="EMBL" id="PRQ60048.1"/>
    </source>
</evidence>
<dbReference type="PANTHER" id="PTHR45654:SF5">
    <property type="entry name" value="HOMEOBOX-LEUCINE ZIPPER PROTEIN ANTHOCYANINLESS 2-RELATED"/>
    <property type="match status" value="1"/>
</dbReference>
<protein>
    <submittedName>
        <fullName evidence="14">Putative transcription factor &amp; lipid binding Homobox-WOX family</fullName>
    </submittedName>
</protein>
<comment type="caution">
    <text evidence="14">The sequence shown here is derived from an EMBL/GenBank/DDBJ whole genome shotgun (WGS) entry which is preliminary data.</text>
</comment>
<evidence type="ECO:0000256" key="5">
    <source>
        <dbReference type="ARBA" id="ARBA00023125"/>
    </source>
</evidence>
<dbReference type="GO" id="GO:0005634">
    <property type="term" value="C:nucleus"/>
    <property type="evidence" value="ECO:0007669"/>
    <property type="project" value="UniProtKB-SubCell"/>
</dbReference>
<evidence type="ECO:0000256" key="11">
    <source>
        <dbReference type="SAM" id="MobiDB-lite"/>
    </source>
</evidence>
<evidence type="ECO:0000256" key="1">
    <source>
        <dbReference type="ARBA" id="ARBA00004123"/>
    </source>
</evidence>
<dbReference type="InterPro" id="IPR002913">
    <property type="entry name" value="START_lipid-bd_dom"/>
</dbReference>
<evidence type="ECO:0000259" key="13">
    <source>
        <dbReference type="PROSITE" id="PS50848"/>
    </source>
</evidence>
<evidence type="ECO:0000256" key="2">
    <source>
        <dbReference type="ARBA" id="ARBA00006789"/>
    </source>
</evidence>
<feature type="compositionally biased region" description="Basic residues" evidence="11">
    <location>
        <begin position="110"/>
        <end position="119"/>
    </location>
</feature>
<keyword evidence="6 9" id="KW-0371">Homeobox</keyword>
<evidence type="ECO:0000256" key="7">
    <source>
        <dbReference type="ARBA" id="ARBA00023163"/>
    </source>
</evidence>
<keyword evidence="8 9" id="KW-0539">Nucleus</keyword>
<feature type="compositionally biased region" description="Acidic residues" evidence="11">
    <location>
        <begin position="96"/>
        <end position="106"/>
    </location>
</feature>